<name>A0ABV9YJX0_9PSEU</name>
<comment type="caution">
    <text evidence="1">The sequence shown here is derived from an EMBL/GenBank/DDBJ whole genome shotgun (WGS) entry which is preliminary data.</text>
</comment>
<dbReference type="RefSeq" id="WP_378036247.1">
    <property type="nucleotide sequence ID" value="NZ_JBHSIV010000010.1"/>
</dbReference>
<reference evidence="2" key="1">
    <citation type="journal article" date="2019" name="Int. J. Syst. Evol. Microbiol.">
        <title>The Global Catalogue of Microorganisms (GCM) 10K type strain sequencing project: providing services to taxonomists for standard genome sequencing and annotation.</title>
        <authorList>
            <consortium name="The Broad Institute Genomics Platform"/>
            <consortium name="The Broad Institute Genome Sequencing Center for Infectious Disease"/>
            <person name="Wu L."/>
            <person name="Ma J."/>
        </authorList>
    </citation>
    <scope>NUCLEOTIDE SEQUENCE [LARGE SCALE GENOMIC DNA]</scope>
    <source>
        <strain evidence="2">CGMCC 4.7093</strain>
    </source>
</reference>
<proteinExistence type="predicted"/>
<accession>A0ABV9YJX0</accession>
<protein>
    <submittedName>
        <fullName evidence="1">Uncharacterized protein</fullName>
    </submittedName>
</protein>
<gene>
    <name evidence="1" type="ORF">ACFPBZ_11815</name>
</gene>
<organism evidence="1 2">
    <name type="scientific">Actinomycetospora atypica</name>
    <dbReference type="NCBI Taxonomy" id="1290095"/>
    <lineage>
        <taxon>Bacteria</taxon>
        <taxon>Bacillati</taxon>
        <taxon>Actinomycetota</taxon>
        <taxon>Actinomycetes</taxon>
        <taxon>Pseudonocardiales</taxon>
        <taxon>Pseudonocardiaceae</taxon>
        <taxon>Actinomycetospora</taxon>
    </lineage>
</organism>
<dbReference type="EMBL" id="JBHSIV010000010">
    <property type="protein sequence ID" value="MFC5062896.1"/>
    <property type="molecule type" value="Genomic_DNA"/>
</dbReference>
<evidence type="ECO:0000313" key="1">
    <source>
        <dbReference type="EMBL" id="MFC5062896.1"/>
    </source>
</evidence>
<keyword evidence="2" id="KW-1185">Reference proteome</keyword>
<dbReference type="Proteomes" id="UP001595947">
    <property type="component" value="Unassembled WGS sequence"/>
</dbReference>
<sequence>MDDLLADVATFGDSPTILVACGFDGALAHLGEERALQQSSEALNVLQALPGTTVAVVSRRGAEEMAELMFLSGAKGGLRMIAPEDVAPLHAELGAAALVVDLDPLPLAGLGDGDLGVLVDADADPAADPEGCVYRVVDAEDVVLVLEELVGVRWRRLLVTGHTTQGRPAIDVGAPLSDPAAP</sequence>
<evidence type="ECO:0000313" key="2">
    <source>
        <dbReference type="Proteomes" id="UP001595947"/>
    </source>
</evidence>